<feature type="domain" description="Guanylate cyclase" evidence="23">
    <location>
        <begin position="896"/>
        <end position="1039"/>
    </location>
</feature>
<feature type="transmembrane region" description="Helical" evidence="22">
    <location>
        <begin position="67"/>
        <end position="87"/>
    </location>
</feature>
<keyword evidence="8" id="KW-0479">Metal-binding</keyword>
<dbReference type="Pfam" id="PF00211">
    <property type="entry name" value="Guanylate_cyc"/>
    <property type="match status" value="2"/>
</dbReference>
<evidence type="ECO:0000256" key="1">
    <source>
        <dbReference type="ARBA" id="ARBA00001593"/>
    </source>
</evidence>
<dbReference type="GO" id="GO:0005524">
    <property type="term" value="F:ATP binding"/>
    <property type="evidence" value="ECO:0007669"/>
    <property type="project" value="UniProtKB-KW"/>
</dbReference>
<feature type="transmembrane region" description="Helical" evidence="22">
    <location>
        <begin position="809"/>
        <end position="826"/>
    </location>
</feature>
<dbReference type="SMART" id="SM00044">
    <property type="entry name" value="CYCc"/>
    <property type="match status" value="2"/>
</dbReference>
<keyword evidence="12" id="KW-0460">Magnesium</keyword>
<feature type="transmembrane region" description="Helical" evidence="22">
    <location>
        <begin position="93"/>
        <end position="111"/>
    </location>
</feature>
<dbReference type="InterPro" id="IPR029787">
    <property type="entry name" value="Nucleotide_cyclase"/>
</dbReference>
<dbReference type="GO" id="GO:0035556">
    <property type="term" value="P:intracellular signal transduction"/>
    <property type="evidence" value="ECO:0007669"/>
    <property type="project" value="InterPro"/>
</dbReference>
<dbReference type="GO" id="GO:0046872">
    <property type="term" value="F:metal ion binding"/>
    <property type="evidence" value="ECO:0007669"/>
    <property type="project" value="UniProtKB-KW"/>
</dbReference>
<keyword evidence="9" id="KW-0677">Repeat</keyword>
<reference evidence="24 25" key="1">
    <citation type="submission" date="2019-04" db="EMBL/GenBank/DDBJ databases">
        <title>Annotation for the trematode Fasciola gigantica.</title>
        <authorList>
            <person name="Choi Y.-J."/>
        </authorList>
    </citation>
    <scope>NUCLEOTIDE SEQUENCE [LARGE SCALE GENOMIC DNA]</scope>
    <source>
        <strain evidence="24">Uganda_cow_1</strain>
    </source>
</reference>
<keyword evidence="17" id="KW-0456">Lyase</keyword>
<evidence type="ECO:0000256" key="11">
    <source>
        <dbReference type="ARBA" id="ARBA00022840"/>
    </source>
</evidence>
<keyword evidence="6" id="KW-1003">Cell membrane</keyword>
<feature type="transmembrane region" description="Helical" evidence="22">
    <location>
        <begin position="225"/>
        <end position="244"/>
    </location>
</feature>
<sequence>MDADRRSYRHNNLLYDIFADEAKGKDVLQRFFVALKHARFKMRIHSRLMSEYFHDVTLWRTKYDFRLSLTVIICTLIIQIAEAGFLVPVPTSYPVWEICSLFLILMGLYLFTFRPLQYTTYSLLSWCLCVFLFGQICWSRCVLVRRDSRTFANAFAVIVCSVILLPMSYALEFLVQYHRNMDLDVNQYGTEQYQNTSWIDFDNFRRYTVLTAADFKTYMKQIAEGILHILAFLIAVYVSFWNGLRRRFVFYRLSKSILLRNEVQTALIDKVRWIEAIMPTQVTAEYHQMQRQNEEAGNNMWVYSRAFDPVSILFADIVGFTKMSSNKSAIQIVTLLNDLFSRFDELCLTTKCEKIGTLGDCYYCVSGCPEPRPNHAQLCVEMGLGMCRIIKVFNCDHQEEVNMRVGVHTGRVNAAIIGSRRFRYDVYSYDVIVANLMESSGRPGRVHISERTYNLVKSVYNVSQGEDVQIKREERSGIAGMALTTVTMRTYFVDPRSSTMRRRHEHFGTHLKLRAVGPDRKDQIENTQLETGPDRLQVPKNVTKFGRIRSSTIGDQYMKTIGKWEMIQLENDIRQIQLLQTDPEKQIDLLNSAPLNPLVLNFLNHEIEWHYRTHSVYYKVPTYIESLKMTVLSDAMALTCAHLMITVICALEHKQSNEWTGIYVMYYVSSLLLSGLLWGLILFSSTVYADQLESRLLRHIYLIVAHIYGRECLLALLSCLPTISFVIFRLAITDYQEIMDRIVLLQKLAAVCILIHGIPQSSVTWCRLICCIGCSCLIRNTYRISPGQSRFCIQADDPMIGATMTGLRYLNLLELVFYTVIVNMIGRKNERNCRLCFYVTREAEIVNDLSQRTVQQAQQFLYNIIPKYVYHELQASGHGDLASGSFSYATLVPNAGVMFACVANFFSCYYREDYKGGEGSLTLLNSIICTFDNLLNRPDMKDVEKIKTINDCYMAASGLNQAETRRNFNHRQHLVHLMEYCHLIKESLDQFNDLYIVGSENFVVKIGYNFGPVTAGIIGTTKPLYDIWGDTVNVASRMYSTGLPGEIQVAEHVITLLEDLFSFEFRGLVFVKGKGEMRTFVCHRK</sequence>
<feature type="transmembrane region" description="Helical" evidence="22">
    <location>
        <begin position="707"/>
        <end position="732"/>
    </location>
</feature>
<dbReference type="FunFam" id="3.30.70.1230:FF:000014">
    <property type="entry name" value="adenylate cyclase type 9"/>
    <property type="match status" value="1"/>
</dbReference>
<keyword evidence="7 22" id="KW-0812">Transmembrane</keyword>
<evidence type="ECO:0000256" key="9">
    <source>
        <dbReference type="ARBA" id="ARBA00022737"/>
    </source>
</evidence>
<evidence type="ECO:0000313" key="25">
    <source>
        <dbReference type="Proteomes" id="UP000316759"/>
    </source>
</evidence>
<keyword evidence="16" id="KW-0464">Manganese</keyword>
<evidence type="ECO:0000256" key="3">
    <source>
        <dbReference type="ARBA" id="ARBA00001946"/>
    </source>
</evidence>
<evidence type="ECO:0000256" key="5">
    <source>
        <dbReference type="ARBA" id="ARBA00012201"/>
    </source>
</evidence>
<dbReference type="OrthoDB" id="2107370at2759"/>
<evidence type="ECO:0000256" key="15">
    <source>
        <dbReference type="ARBA" id="ARBA00023180"/>
    </source>
</evidence>
<dbReference type="Gene3D" id="3.30.70.1230">
    <property type="entry name" value="Nucleotide cyclase"/>
    <property type="match status" value="2"/>
</dbReference>
<proteinExistence type="predicted"/>
<evidence type="ECO:0000256" key="2">
    <source>
        <dbReference type="ARBA" id="ARBA00001936"/>
    </source>
</evidence>
<evidence type="ECO:0000256" key="10">
    <source>
        <dbReference type="ARBA" id="ARBA00022741"/>
    </source>
</evidence>
<evidence type="ECO:0000256" key="12">
    <source>
        <dbReference type="ARBA" id="ARBA00022842"/>
    </source>
</evidence>
<evidence type="ECO:0000256" key="18">
    <source>
        <dbReference type="ARBA" id="ARBA00070496"/>
    </source>
</evidence>
<gene>
    <name evidence="24" type="ORF">FGIG_08069</name>
</gene>
<dbReference type="PANTHER" id="PTHR45627:SF8">
    <property type="entry name" value="ADENYLATE CYCLASE TYPE 9"/>
    <property type="match status" value="1"/>
</dbReference>
<keyword evidence="13 22" id="KW-1133">Transmembrane helix</keyword>
<evidence type="ECO:0000256" key="19">
    <source>
        <dbReference type="ARBA" id="ARBA00081225"/>
    </source>
</evidence>
<keyword evidence="11" id="KW-0067">ATP-binding</keyword>
<evidence type="ECO:0000256" key="7">
    <source>
        <dbReference type="ARBA" id="ARBA00022692"/>
    </source>
</evidence>
<dbReference type="GO" id="GO:0005886">
    <property type="term" value="C:plasma membrane"/>
    <property type="evidence" value="ECO:0007669"/>
    <property type="project" value="UniProtKB-SubCell"/>
</dbReference>
<keyword evidence="15" id="KW-0325">Glycoprotein</keyword>
<feature type="transmembrane region" description="Helical" evidence="22">
    <location>
        <begin position="663"/>
        <end position="687"/>
    </location>
</feature>
<dbReference type="AlphaFoldDB" id="A0A504YCG8"/>
<keyword evidence="14 22" id="KW-0472">Membrane</keyword>
<evidence type="ECO:0000256" key="4">
    <source>
        <dbReference type="ARBA" id="ARBA00004651"/>
    </source>
</evidence>
<evidence type="ECO:0000256" key="20">
    <source>
        <dbReference type="ARBA" id="ARBA00081232"/>
    </source>
</evidence>
<dbReference type="STRING" id="46835.A0A504YCG8"/>
<evidence type="ECO:0000256" key="14">
    <source>
        <dbReference type="ARBA" id="ARBA00023136"/>
    </source>
</evidence>
<dbReference type="CDD" id="cd07302">
    <property type="entry name" value="CHD"/>
    <property type="match status" value="2"/>
</dbReference>
<evidence type="ECO:0000259" key="23">
    <source>
        <dbReference type="PROSITE" id="PS50125"/>
    </source>
</evidence>
<dbReference type="PROSITE" id="PS50125">
    <property type="entry name" value="GUANYLATE_CYCLASE_2"/>
    <property type="match status" value="2"/>
</dbReference>
<dbReference type="EMBL" id="SUNJ01011456">
    <property type="protein sequence ID" value="TPP58864.1"/>
    <property type="molecule type" value="Genomic_DNA"/>
</dbReference>
<organism evidence="24 25">
    <name type="scientific">Fasciola gigantica</name>
    <name type="common">Giant liver fluke</name>
    <dbReference type="NCBI Taxonomy" id="46835"/>
    <lineage>
        <taxon>Eukaryota</taxon>
        <taxon>Metazoa</taxon>
        <taxon>Spiralia</taxon>
        <taxon>Lophotrochozoa</taxon>
        <taxon>Platyhelminthes</taxon>
        <taxon>Trematoda</taxon>
        <taxon>Digenea</taxon>
        <taxon>Plagiorchiida</taxon>
        <taxon>Echinostomata</taxon>
        <taxon>Echinostomatoidea</taxon>
        <taxon>Fasciolidae</taxon>
        <taxon>Fasciola</taxon>
    </lineage>
</organism>
<comment type="cofactor">
    <cofactor evidence="3">
        <name>Mg(2+)</name>
        <dbReference type="ChEBI" id="CHEBI:18420"/>
    </cofactor>
</comment>
<comment type="caution">
    <text evidence="24">The sequence shown here is derived from an EMBL/GenBank/DDBJ whole genome shotgun (WGS) entry which is preliminary data.</text>
</comment>
<dbReference type="SUPFAM" id="SSF55073">
    <property type="entry name" value="Nucleotide cyclase"/>
    <property type="match status" value="2"/>
</dbReference>
<evidence type="ECO:0000256" key="22">
    <source>
        <dbReference type="SAM" id="Phobius"/>
    </source>
</evidence>
<feature type="domain" description="Guanylate cyclase" evidence="23">
    <location>
        <begin position="311"/>
        <end position="438"/>
    </location>
</feature>
<feature type="transmembrane region" description="Helical" evidence="22">
    <location>
        <begin position="151"/>
        <end position="171"/>
    </location>
</feature>
<dbReference type="FunFam" id="3.30.70.1230:FF:000008">
    <property type="entry name" value="Adenylate cyclase type 9"/>
    <property type="match status" value="1"/>
</dbReference>
<dbReference type="GO" id="GO:0004016">
    <property type="term" value="F:adenylate cyclase activity"/>
    <property type="evidence" value="ECO:0007669"/>
    <property type="project" value="UniProtKB-EC"/>
</dbReference>
<evidence type="ECO:0000313" key="24">
    <source>
        <dbReference type="EMBL" id="TPP58864.1"/>
    </source>
</evidence>
<dbReference type="GO" id="GO:0007189">
    <property type="term" value="P:adenylate cyclase-activating G protein-coupled receptor signaling pathway"/>
    <property type="evidence" value="ECO:0007669"/>
    <property type="project" value="TreeGrafter"/>
</dbReference>
<comment type="catalytic activity">
    <reaction evidence="1">
        <text>ATP = 3',5'-cyclic AMP + diphosphate</text>
        <dbReference type="Rhea" id="RHEA:15389"/>
        <dbReference type="ChEBI" id="CHEBI:30616"/>
        <dbReference type="ChEBI" id="CHEBI:33019"/>
        <dbReference type="ChEBI" id="CHEBI:58165"/>
        <dbReference type="EC" id="4.6.1.1"/>
    </reaction>
</comment>
<evidence type="ECO:0000256" key="13">
    <source>
        <dbReference type="ARBA" id="ARBA00022989"/>
    </source>
</evidence>
<dbReference type="PANTHER" id="PTHR45627">
    <property type="entry name" value="ADENYLATE CYCLASE TYPE 1"/>
    <property type="match status" value="1"/>
</dbReference>
<protein>
    <recommendedName>
        <fullName evidence="18">Adenylate cyclase type 9</fullName>
        <ecNumber evidence="5">4.6.1.1</ecNumber>
    </recommendedName>
    <alternativeName>
        <fullName evidence="21">ATP pyrophosphate-lyase 9</fullName>
    </alternativeName>
    <alternativeName>
        <fullName evidence="19">Adenylate cyclase type IX</fullName>
    </alternativeName>
    <alternativeName>
        <fullName evidence="20">Adenylyl cyclase 9</fullName>
    </alternativeName>
</protein>
<evidence type="ECO:0000256" key="6">
    <source>
        <dbReference type="ARBA" id="ARBA00022475"/>
    </source>
</evidence>
<accession>A0A504YCG8</accession>
<keyword evidence="25" id="KW-1185">Reference proteome</keyword>
<dbReference type="EC" id="4.6.1.1" evidence="5"/>
<evidence type="ECO:0000256" key="8">
    <source>
        <dbReference type="ARBA" id="ARBA00022723"/>
    </source>
</evidence>
<keyword evidence="10" id="KW-0547">Nucleotide-binding</keyword>
<evidence type="ECO:0000256" key="17">
    <source>
        <dbReference type="ARBA" id="ARBA00023239"/>
    </source>
</evidence>
<evidence type="ECO:0000256" key="21">
    <source>
        <dbReference type="ARBA" id="ARBA00081427"/>
    </source>
</evidence>
<comment type="cofactor">
    <cofactor evidence="2">
        <name>Mn(2+)</name>
        <dbReference type="ChEBI" id="CHEBI:29035"/>
    </cofactor>
</comment>
<comment type="subcellular location">
    <subcellularLocation>
        <location evidence="4">Cell membrane</location>
        <topology evidence="4">Multi-pass membrane protein</topology>
    </subcellularLocation>
</comment>
<name>A0A504YCG8_FASGI</name>
<evidence type="ECO:0000256" key="16">
    <source>
        <dbReference type="ARBA" id="ARBA00023211"/>
    </source>
</evidence>
<feature type="transmembrane region" description="Helical" evidence="22">
    <location>
        <begin position="123"/>
        <end position="145"/>
    </location>
</feature>
<dbReference type="GO" id="GO:0006171">
    <property type="term" value="P:cAMP biosynthetic process"/>
    <property type="evidence" value="ECO:0007669"/>
    <property type="project" value="UniProtKB-ARBA"/>
</dbReference>
<feature type="transmembrane region" description="Helical" evidence="22">
    <location>
        <begin position="631"/>
        <end position="651"/>
    </location>
</feature>
<dbReference type="InterPro" id="IPR001054">
    <property type="entry name" value="A/G_cyclase"/>
</dbReference>
<dbReference type="Proteomes" id="UP000316759">
    <property type="component" value="Unassembled WGS sequence"/>
</dbReference>